<gene>
    <name evidence="2" type="ORF">KUTeg_001075</name>
</gene>
<comment type="caution">
    <text evidence="2">The sequence shown here is derived from an EMBL/GenBank/DDBJ whole genome shotgun (WGS) entry which is preliminary data.</text>
</comment>
<evidence type="ECO:0000313" key="3">
    <source>
        <dbReference type="Proteomes" id="UP001217089"/>
    </source>
</evidence>
<accession>A0ABQ9FVV9</accession>
<feature type="region of interest" description="Disordered" evidence="1">
    <location>
        <begin position="111"/>
        <end position="130"/>
    </location>
</feature>
<evidence type="ECO:0000256" key="1">
    <source>
        <dbReference type="SAM" id="MobiDB-lite"/>
    </source>
</evidence>
<name>A0ABQ9FVV9_TEGGR</name>
<dbReference type="EMBL" id="JARBDR010000095">
    <property type="protein sequence ID" value="KAJ8321393.1"/>
    <property type="molecule type" value="Genomic_DNA"/>
</dbReference>
<keyword evidence="3" id="KW-1185">Reference proteome</keyword>
<dbReference type="Proteomes" id="UP001217089">
    <property type="component" value="Unassembled WGS sequence"/>
</dbReference>
<evidence type="ECO:0000313" key="2">
    <source>
        <dbReference type="EMBL" id="KAJ8321393.1"/>
    </source>
</evidence>
<proteinExistence type="predicted"/>
<sequence>MFMNTWGLFENGSLQNAPGLTNLRILPRNGWCDSQFPGIPPELQAALQSAMAGGGGSTGPGGGGMPSMTTMPDMSAFGQSPAIATKSSPAIPSGFAADILAKLKQQLPATKTQSAFGATTSPPPTTTPQSPLEQLMFFKTVGMGAGGGIFGGGMQNPMKMMMLQNMMGGGGGGGGGGRGGGMGGGLLRTTIQFRLCDEADLQKISCMMCDVESFRRFKMPFKFFQCNPMMPKFLPPSMRFGCCYKDMRAMMMAKQLAAR</sequence>
<protein>
    <submittedName>
        <fullName evidence="2">Uncharacterized protein</fullName>
    </submittedName>
</protein>
<organism evidence="2 3">
    <name type="scientific">Tegillarca granosa</name>
    <name type="common">Malaysian cockle</name>
    <name type="synonym">Anadara granosa</name>
    <dbReference type="NCBI Taxonomy" id="220873"/>
    <lineage>
        <taxon>Eukaryota</taxon>
        <taxon>Metazoa</taxon>
        <taxon>Spiralia</taxon>
        <taxon>Lophotrochozoa</taxon>
        <taxon>Mollusca</taxon>
        <taxon>Bivalvia</taxon>
        <taxon>Autobranchia</taxon>
        <taxon>Pteriomorphia</taxon>
        <taxon>Arcoida</taxon>
        <taxon>Arcoidea</taxon>
        <taxon>Arcidae</taxon>
        <taxon>Tegillarca</taxon>
    </lineage>
</organism>
<reference evidence="2 3" key="1">
    <citation type="submission" date="2022-12" db="EMBL/GenBank/DDBJ databases">
        <title>Chromosome-level genome of Tegillarca granosa.</title>
        <authorList>
            <person name="Kim J."/>
        </authorList>
    </citation>
    <scope>NUCLEOTIDE SEQUENCE [LARGE SCALE GENOMIC DNA]</scope>
    <source>
        <strain evidence="2">Teg-2019</strain>
        <tissue evidence="2">Adductor muscle</tissue>
    </source>
</reference>